<organism evidence="1 2">
    <name type="scientific">Pseudogymnoascus destructans (strain ATCC MYA-4855 / 20631-21)</name>
    <name type="common">Bat white-nose syndrome fungus</name>
    <name type="synonym">Geomyces destructans</name>
    <dbReference type="NCBI Taxonomy" id="658429"/>
    <lineage>
        <taxon>Eukaryota</taxon>
        <taxon>Fungi</taxon>
        <taxon>Dikarya</taxon>
        <taxon>Ascomycota</taxon>
        <taxon>Pezizomycotina</taxon>
        <taxon>Leotiomycetes</taxon>
        <taxon>Thelebolales</taxon>
        <taxon>Thelebolaceae</taxon>
        <taxon>Pseudogymnoascus</taxon>
    </lineage>
</organism>
<accession>L8G502</accession>
<dbReference type="OrthoDB" id="3438035at2759"/>
<dbReference type="HOGENOM" id="CLU_973601_0_0_1"/>
<dbReference type="STRING" id="658429.L8G502"/>
<evidence type="ECO:0000313" key="1">
    <source>
        <dbReference type="EMBL" id="ELR07738.1"/>
    </source>
</evidence>
<dbReference type="VEuPathDB" id="FungiDB:GMDG_08535"/>
<dbReference type="Proteomes" id="UP000011064">
    <property type="component" value="Unassembled WGS sequence"/>
</dbReference>
<reference evidence="2" key="1">
    <citation type="submission" date="2010-09" db="EMBL/GenBank/DDBJ databases">
        <title>The genome sequence of Geomyces destructans 20631-21.</title>
        <authorList>
            <consortium name="The Broad Institute Genome Sequencing Platform"/>
            <person name="Cuomo C.A."/>
            <person name="Blehert D.S."/>
            <person name="Lorch J.M."/>
            <person name="Young S.K."/>
            <person name="Zeng Q."/>
            <person name="Gargeya S."/>
            <person name="Fitzgerald M."/>
            <person name="Haas B."/>
            <person name="Abouelleil A."/>
            <person name="Alvarado L."/>
            <person name="Arachchi H.M."/>
            <person name="Berlin A."/>
            <person name="Brown A."/>
            <person name="Chapman S.B."/>
            <person name="Chen Z."/>
            <person name="Dunbar C."/>
            <person name="Freedman E."/>
            <person name="Gearin G."/>
            <person name="Gellesch M."/>
            <person name="Goldberg J."/>
            <person name="Griggs A."/>
            <person name="Gujja S."/>
            <person name="Heiman D."/>
            <person name="Howarth C."/>
            <person name="Larson L."/>
            <person name="Lui A."/>
            <person name="MacDonald P.J.P."/>
            <person name="Montmayeur A."/>
            <person name="Murphy C."/>
            <person name="Neiman D."/>
            <person name="Pearson M."/>
            <person name="Priest M."/>
            <person name="Roberts A."/>
            <person name="Saif S."/>
            <person name="Shea T."/>
            <person name="Shenoy N."/>
            <person name="Sisk P."/>
            <person name="Stolte C."/>
            <person name="Sykes S."/>
            <person name="Wortman J."/>
            <person name="Nusbaum C."/>
            <person name="Birren B."/>
        </authorList>
    </citation>
    <scope>NUCLEOTIDE SEQUENCE [LARGE SCALE GENOMIC DNA]</scope>
    <source>
        <strain evidence="2">ATCC MYA-4855 / 20631-21</strain>
    </source>
</reference>
<dbReference type="EMBL" id="GL573563">
    <property type="protein sequence ID" value="ELR07738.1"/>
    <property type="molecule type" value="Genomic_DNA"/>
</dbReference>
<keyword evidence="2" id="KW-1185">Reference proteome</keyword>
<gene>
    <name evidence="1" type="ORF">GMDG_08535</name>
</gene>
<proteinExistence type="predicted"/>
<dbReference type="AlphaFoldDB" id="L8G502"/>
<evidence type="ECO:0000313" key="2">
    <source>
        <dbReference type="Proteomes" id="UP000011064"/>
    </source>
</evidence>
<protein>
    <submittedName>
        <fullName evidence="1">Uncharacterized protein</fullName>
    </submittedName>
</protein>
<dbReference type="InParanoid" id="L8G502"/>
<sequence length="286" mass="31804">MQEMREILDCPVYTSDLASEEETAAVIESWLGDRNQPIMAATSALGVGFDYPQSLAEPVVNEDGNLPPDTQGMQLFLSKEFCSRGVLSQFLDQKLDWRWCMEGEVPCSVCQCGHAEVRPAGLEFQLSQEAVDVTTGPEEVFRQDHMKDEALSRYEQDLKLMLGLCLYCCTMQRPFVHNVNTCAMGFKWIRAKDDARTKGRHGWIAPGSATGQIPSTRMTSANSLTWSCLCVIFARPGAAGWLKRHFQRGFKDVPQYMAWLGEVASLEGNKCIQANCVAALVLAEFG</sequence>
<name>L8G502_PSED2</name>